<proteinExistence type="predicted"/>
<protein>
    <submittedName>
        <fullName evidence="2">Uncharacterized protein</fullName>
    </submittedName>
</protein>
<dbReference type="AlphaFoldDB" id="A0A344TTZ3"/>
<name>A0A344TTZ3_9ACTN</name>
<keyword evidence="3" id="KW-1185">Reference proteome</keyword>
<dbReference type="Proteomes" id="UP000252004">
    <property type="component" value="Chromosome"/>
</dbReference>
<organism evidence="2 3">
    <name type="scientific">Streptomyces globosus</name>
    <dbReference type="NCBI Taxonomy" id="68209"/>
    <lineage>
        <taxon>Bacteria</taxon>
        <taxon>Bacillati</taxon>
        <taxon>Actinomycetota</taxon>
        <taxon>Actinomycetes</taxon>
        <taxon>Kitasatosporales</taxon>
        <taxon>Streptomycetaceae</taxon>
        <taxon>Streptomyces</taxon>
    </lineage>
</organism>
<dbReference type="OrthoDB" id="5196074at2"/>
<dbReference type="RefSeq" id="WP_114053334.1">
    <property type="nucleotide sequence ID" value="NZ_CP030862.1"/>
</dbReference>
<sequence length="161" mass="16316">MRKSTRIKVGVLAGVAALATATAVTGSANAAADGSSGCLTLPGSWKVVDDNTGETFLGSYHGSAWASAGTVNFTSPNNTTTASHGEWKQTGCGTYSDTDTALLLGADGKANSTITFQANITVTGRNTANFDFAYKIHGLDGSYVTGGSSTGKGTRIGVQPR</sequence>
<accession>A0A344TTZ3</accession>
<evidence type="ECO:0000256" key="1">
    <source>
        <dbReference type="SAM" id="SignalP"/>
    </source>
</evidence>
<feature type="signal peptide" evidence="1">
    <location>
        <begin position="1"/>
        <end position="30"/>
    </location>
</feature>
<dbReference type="KEGG" id="sgz:C0216_00475"/>
<evidence type="ECO:0000313" key="3">
    <source>
        <dbReference type="Proteomes" id="UP000252004"/>
    </source>
</evidence>
<gene>
    <name evidence="2" type="ORF">C0216_00475</name>
</gene>
<keyword evidence="1" id="KW-0732">Signal</keyword>
<feature type="chain" id="PRO_5016971992" evidence="1">
    <location>
        <begin position="31"/>
        <end position="161"/>
    </location>
</feature>
<reference evidence="2 3" key="1">
    <citation type="submission" date="2018-01" db="EMBL/GenBank/DDBJ databases">
        <title>Draft genome Sequence of streptomyces globosus LZH-48.</title>
        <authorList>
            <person name="Ran K."/>
            <person name="Li Z."/>
            <person name="Wei S."/>
            <person name="Dong R."/>
        </authorList>
    </citation>
    <scope>NUCLEOTIDE SEQUENCE [LARGE SCALE GENOMIC DNA]</scope>
    <source>
        <strain evidence="2 3">LZH-48</strain>
    </source>
</reference>
<evidence type="ECO:0000313" key="2">
    <source>
        <dbReference type="EMBL" id="AXE22114.1"/>
    </source>
</evidence>
<dbReference type="EMBL" id="CP030862">
    <property type="protein sequence ID" value="AXE22114.1"/>
    <property type="molecule type" value="Genomic_DNA"/>
</dbReference>